<keyword evidence="5 12" id="KW-0812">Transmembrane</keyword>
<keyword evidence="4 12" id="KW-0138">CF(0)</keyword>
<evidence type="ECO:0000256" key="3">
    <source>
        <dbReference type="ARBA" id="ARBA00022448"/>
    </source>
</evidence>
<keyword evidence="6 12" id="KW-0375">Hydrogen ion transport</keyword>
<dbReference type="GO" id="GO:0015986">
    <property type="term" value="P:proton motive force-driven ATP synthesis"/>
    <property type="evidence" value="ECO:0007669"/>
    <property type="project" value="InterPro"/>
</dbReference>
<evidence type="ECO:0000256" key="2">
    <source>
        <dbReference type="ARBA" id="ARBA00008892"/>
    </source>
</evidence>
<evidence type="ECO:0000256" key="7">
    <source>
        <dbReference type="ARBA" id="ARBA00022989"/>
    </source>
</evidence>
<comment type="similarity">
    <text evidence="2 12">Belongs to the ATPase protein 8 family.</text>
</comment>
<evidence type="ECO:0000256" key="13">
    <source>
        <dbReference type="SAM" id="SignalP"/>
    </source>
</evidence>
<keyword evidence="9 12" id="KW-0496">Mitochondrion</keyword>
<dbReference type="GO" id="GO:0045259">
    <property type="term" value="C:proton-transporting ATP synthase complex"/>
    <property type="evidence" value="ECO:0007669"/>
    <property type="project" value="UniProtKB-KW"/>
</dbReference>
<evidence type="ECO:0000256" key="10">
    <source>
        <dbReference type="ARBA" id="ARBA00023136"/>
    </source>
</evidence>
<dbReference type="EMBL" id="MN864228">
    <property type="protein sequence ID" value="QMP96721.1"/>
    <property type="molecule type" value="Genomic_DNA"/>
</dbReference>
<dbReference type="Pfam" id="PF00895">
    <property type="entry name" value="ATP-synt_8"/>
    <property type="match status" value="1"/>
</dbReference>
<reference evidence="14" key="1">
    <citation type="journal article" date="2020" name="Nature">
        <title>The tuatara genome reveals ancient features of amniote evolution.</title>
        <authorList>
            <person name="Gemmell N.J."/>
            <person name="Rutherford K."/>
            <person name="Prost S."/>
            <person name="Tollis M."/>
            <person name="Winter D."/>
            <person name="Macey J.R."/>
            <person name="Adelson D.L."/>
            <person name="Suh A."/>
            <person name="Bertozzi T."/>
            <person name="Grau J.H."/>
            <person name="Organ C."/>
            <person name="Gardner P.P."/>
            <person name="Muffato M."/>
            <person name="Patricio M."/>
            <person name="Billis K."/>
            <person name="Martin F.J."/>
            <person name="Flicek P."/>
            <person name="Petersen B."/>
            <person name="Kang L."/>
            <person name="Michalak P."/>
            <person name="Buckley T.R."/>
            <person name="Wilson M."/>
            <person name="Cheng Y."/>
            <person name="Miller H."/>
            <person name="Schott R.K."/>
            <person name="Jordan M."/>
            <person name="Newcomb R."/>
            <person name="Arroyo J.I."/>
            <person name="Valenzuela N."/>
            <person name="Hore T.A."/>
            <person name="Renart J."/>
            <person name="Peona V."/>
            <person name="Peart C.R."/>
            <person name="Warmuth V.M."/>
            <person name="Zeng L."/>
            <person name="Kortschak R.D."/>
            <person name="Raison J.M."/>
            <person name="Zapata V.V."/>
            <person name="Wu Z."/>
            <person name="Santesmasses D."/>
            <person name="Mariotti M."/>
            <person name="Guigo R."/>
            <person name="Rupp S.M."/>
            <person name="Twort V.G."/>
            <person name="Dussex N."/>
            <person name="Taylor H."/>
            <person name="Abe H."/>
            <person name="Paterson J.M."/>
            <person name="Mulcahy D.G."/>
            <person name="Gonzalez V.L."/>
            <person name="Barbieri C.G."/>
            <person name="DeMeo D.P."/>
            <person name="Pabinger S."/>
            <person name="Ryder O."/>
            <person name="Edwards S.V."/>
            <person name="Salzberg S.L."/>
            <person name="Mickelson L."/>
            <person name="Nelson N."/>
            <person name="Stone C."/>
            <person name="Board N.T."/>
        </authorList>
    </citation>
    <scope>NUCLEOTIDE SEQUENCE</scope>
    <source>
        <strain evidence="14">Lady Alice Island PIT 982 000167713537</strain>
    </source>
</reference>
<dbReference type="AlphaFoldDB" id="A0A7D7FAW2"/>
<keyword evidence="13" id="KW-0732">Signal</keyword>
<name>A0A7D7FAW2_SPHPU</name>
<organism evidence="14">
    <name type="scientific">Sphenodon punctatus</name>
    <name type="common">Tuatara</name>
    <name type="synonym">Hatteria punctata</name>
    <dbReference type="NCBI Taxonomy" id="8508"/>
    <lineage>
        <taxon>Eukaryota</taxon>
        <taxon>Metazoa</taxon>
        <taxon>Chordata</taxon>
        <taxon>Craniata</taxon>
        <taxon>Vertebrata</taxon>
        <taxon>Euteleostomi</taxon>
        <taxon>Lepidosauria</taxon>
        <taxon>Sphenodontia</taxon>
        <taxon>Sphenodontidae</taxon>
        <taxon>Sphenodon</taxon>
    </lineage>
</organism>
<evidence type="ECO:0000313" key="14">
    <source>
        <dbReference type="EMBL" id="QMP96721.1"/>
    </source>
</evidence>
<feature type="signal peptide" evidence="13">
    <location>
        <begin position="1"/>
        <end position="24"/>
    </location>
</feature>
<comment type="subcellular location">
    <subcellularLocation>
        <location evidence="1 12">Mitochondrion membrane</location>
        <topology evidence="1 12">Single-pass membrane protein</topology>
    </subcellularLocation>
</comment>
<protein>
    <recommendedName>
        <fullName evidence="12">ATP synthase complex subunit 8</fullName>
    </recommendedName>
</protein>
<sequence>MPQLNPAPWLSTMVLVWLSLGVMHQKVKLFQNIYPTTMCCGAPRPPWPWPWSRTFLKFLPLLIY</sequence>
<dbReference type="GO" id="GO:0015078">
    <property type="term" value="F:proton transmembrane transporter activity"/>
    <property type="evidence" value="ECO:0007669"/>
    <property type="project" value="InterPro"/>
</dbReference>
<keyword evidence="7" id="KW-1133">Transmembrane helix</keyword>
<dbReference type="InterPro" id="IPR001421">
    <property type="entry name" value="ATP8_metazoa"/>
</dbReference>
<evidence type="ECO:0000313" key="15">
    <source>
        <dbReference type="EMBL" id="QMP96734.1"/>
    </source>
</evidence>
<evidence type="ECO:0000256" key="1">
    <source>
        <dbReference type="ARBA" id="ARBA00004304"/>
    </source>
</evidence>
<evidence type="ECO:0000256" key="11">
    <source>
        <dbReference type="ARBA" id="ARBA00023310"/>
    </source>
</evidence>
<keyword evidence="11" id="KW-0066">ATP synthesis</keyword>
<evidence type="ECO:0000256" key="8">
    <source>
        <dbReference type="ARBA" id="ARBA00023065"/>
    </source>
</evidence>
<reference evidence="14" key="2">
    <citation type="journal article" date="2021" name="Commun. Biol.">
        <title>Evidence of two deeply divergent co-existing mitochondrial genomes in the Tuatara reveals an extremely complex genomic organization.</title>
        <authorList>
            <person name="Macey J.R."/>
            <person name="Pabinger S."/>
            <person name="Barbieri C.G."/>
            <person name="Buring E.S."/>
            <person name="Gonzalez V.L."/>
            <person name="Mulcahy D.G."/>
            <person name="DeMeo D.P."/>
            <person name="Urban L."/>
            <person name="Hime P.M."/>
            <person name="Prost S."/>
            <person name="Elliott A.N."/>
            <person name="Gemmell N.J."/>
        </authorList>
    </citation>
    <scope>NUCLEOTIDE SEQUENCE</scope>
    <source>
        <strain evidence="14">Lady Alice Island PIT 982 000167713537</strain>
        <strain evidence="15">Stephans Island ISIS103796</strain>
    </source>
</reference>
<evidence type="ECO:0000256" key="9">
    <source>
        <dbReference type="ARBA" id="ARBA00023128"/>
    </source>
</evidence>
<proteinExistence type="inferred from homology"/>
<evidence type="ECO:0000256" key="4">
    <source>
        <dbReference type="ARBA" id="ARBA00022547"/>
    </source>
</evidence>
<evidence type="ECO:0000256" key="12">
    <source>
        <dbReference type="RuleBase" id="RU003661"/>
    </source>
</evidence>
<gene>
    <name evidence="14" type="primary">ATP8</name>
</gene>
<keyword evidence="10" id="KW-0472">Membrane</keyword>
<evidence type="ECO:0000256" key="5">
    <source>
        <dbReference type="ARBA" id="ARBA00022692"/>
    </source>
</evidence>
<evidence type="ECO:0000256" key="6">
    <source>
        <dbReference type="ARBA" id="ARBA00022781"/>
    </source>
</evidence>
<accession>A0A7D7FAW2</accession>
<keyword evidence="3 12" id="KW-0813">Transport</keyword>
<dbReference type="EMBL" id="MN864230">
    <property type="protein sequence ID" value="QMP96734.1"/>
    <property type="molecule type" value="Genomic_DNA"/>
</dbReference>
<geneLocation type="mitochondrion" evidence="14"/>
<keyword evidence="8 12" id="KW-0406">Ion transport</keyword>
<feature type="chain" id="PRO_5033909501" description="ATP synthase complex subunit 8" evidence="13">
    <location>
        <begin position="25"/>
        <end position="64"/>
    </location>
</feature>
<dbReference type="GO" id="GO:0031966">
    <property type="term" value="C:mitochondrial membrane"/>
    <property type="evidence" value="ECO:0007669"/>
    <property type="project" value="UniProtKB-SubCell"/>
</dbReference>